<dbReference type="AlphaFoldDB" id="A0A6L2MP45"/>
<evidence type="ECO:0000259" key="2">
    <source>
        <dbReference type="Pfam" id="PF22936"/>
    </source>
</evidence>
<evidence type="ECO:0000313" key="3">
    <source>
        <dbReference type="EMBL" id="GEU74532.1"/>
    </source>
</evidence>
<protein>
    <submittedName>
        <fullName evidence="3">Integrase, catalytic region, zinc finger, CCHC-type, peptidase aspartic, catalytic</fullName>
    </submittedName>
</protein>
<feature type="domain" description="Retrovirus-related Pol polyprotein from transposon TNT 1-94-like beta-barrel" evidence="2">
    <location>
        <begin position="916"/>
        <end position="983"/>
    </location>
</feature>
<accession>A0A6L2MP45</accession>
<dbReference type="PANTHER" id="PTHR33223">
    <property type="entry name" value="CCHC-TYPE DOMAIN-CONTAINING PROTEIN"/>
    <property type="match status" value="1"/>
</dbReference>
<organism evidence="3">
    <name type="scientific">Tanacetum cinerariifolium</name>
    <name type="common">Dalmatian daisy</name>
    <name type="synonym">Chrysanthemum cinerariifolium</name>
    <dbReference type="NCBI Taxonomy" id="118510"/>
    <lineage>
        <taxon>Eukaryota</taxon>
        <taxon>Viridiplantae</taxon>
        <taxon>Streptophyta</taxon>
        <taxon>Embryophyta</taxon>
        <taxon>Tracheophyta</taxon>
        <taxon>Spermatophyta</taxon>
        <taxon>Magnoliopsida</taxon>
        <taxon>eudicotyledons</taxon>
        <taxon>Gunneridae</taxon>
        <taxon>Pentapetalae</taxon>
        <taxon>asterids</taxon>
        <taxon>campanulids</taxon>
        <taxon>Asterales</taxon>
        <taxon>Asteraceae</taxon>
        <taxon>Asteroideae</taxon>
        <taxon>Anthemideae</taxon>
        <taxon>Anthemidinae</taxon>
        <taxon>Tanacetum</taxon>
    </lineage>
</organism>
<proteinExistence type="predicted"/>
<comment type="caution">
    <text evidence="3">The sequence shown here is derived from an EMBL/GenBank/DDBJ whole genome shotgun (WGS) entry which is preliminary data.</text>
</comment>
<reference evidence="3" key="1">
    <citation type="journal article" date="2019" name="Sci. Rep.">
        <title>Draft genome of Tanacetum cinerariifolium, the natural source of mosquito coil.</title>
        <authorList>
            <person name="Yamashiro T."/>
            <person name="Shiraishi A."/>
            <person name="Satake H."/>
            <person name="Nakayama K."/>
        </authorList>
    </citation>
    <scope>NUCLEOTIDE SEQUENCE</scope>
</reference>
<dbReference type="Pfam" id="PF22936">
    <property type="entry name" value="Pol_BBD"/>
    <property type="match status" value="1"/>
</dbReference>
<feature type="region of interest" description="Disordered" evidence="1">
    <location>
        <begin position="1"/>
        <end position="24"/>
    </location>
</feature>
<dbReference type="EMBL" id="BKCJ010006903">
    <property type="protein sequence ID" value="GEU74532.1"/>
    <property type="molecule type" value="Genomic_DNA"/>
</dbReference>
<dbReference type="InterPro" id="IPR054722">
    <property type="entry name" value="PolX-like_BBD"/>
</dbReference>
<evidence type="ECO:0000256" key="1">
    <source>
        <dbReference type="SAM" id="MobiDB-lite"/>
    </source>
</evidence>
<name>A0A6L2MP45_TANCI</name>
<dbReference type="PANTHER" id="PTHR33223:SF11">
    <property type="entry name" value="ELEMENT PROTEIN, PUTATIVE-RELATED"/>
    <property type="match status" value="1"/>
</dbReference>
<sequence length="1141" mass="131434">MGDENHIRTLGDNSRPSHEGYQNTIKLPDRNNVVPLRSDTIRLMQNGCSFHELPSEDPNQHLKDFLKLVDLLDLDVANRERMHLYLFQFSLRDQASNWLECLLAGSISTWEDLTTPWTRFKDIFQKVPHYSIDLWLQVQIFYDHVNPATRRTIDQSPGGKLRYKNAKETWALLEGLALYDNESWNDPRDFAKPVKAISLPQDVLSKSDHRLIELENQHRPPPQPESQQSSELGFRTNKTIANVLLLRIFVDLAYFCCRHGNAATCILAGHHDFVFAAMAGRYFFIRFKVFLYGNMGDVLSWRGRLAYHVAVADIFVIIVMRYVGTFLNGFVNLPNEINMDDLESDDESVDTPLVSPFLNSDDDSDECEVLNDLEEYRNSGKLCLNIITRKAYNTIMVEGLKSTRRNLVAIVRDVYVFVRSFTYVTDFVVLEDIRELFVSDMAEVVMGKPFRNVTQIEYDCVKGLVSFTREKIMGENILLLIDEGPFKMGKFKETLVEGTEGALHLRPERDRVVADLTPEEKKDIWDNVKMLLEASELTKDKRESQLYDEFEHFCRNKRETIHEYYVRVVVQNVQDRQNRGQGYNARGAVAAGNGRVHNKRGNANLVQAKPINCYNCNGIWHIARQCTHPKRPQNLKYFKDKMLLMQAQENGVVLDEEHILFIAGGKANTFEDDIMFMANLSSAYLIYDGVGPSYDSNILSEDTLELAEITRKRMLEKVKNPLCVKKKVKIAPPHYSNENYLETFTPQRHLTPEQIFWSSNISKMTSKSISEMTMLFRAENAKIKQHYKELYDFIKITHAKTIEKTSSLLTKNENLKAQLKGKMKCVTMDTVKPKVLAPGMYAIDVEPISPRNRNNMEVHLDDLKHLKESVETVREIVEEARIEKPLDNALEYACLYNKRSQELLEYVIGTCPKVFGCSKHMTGNHSRLKNFMKMFIGIVRFRNDHCGVIMGYGDYVIGDSVISKVYYVEGLGHNLFSVGQFYDSDLEVAFRKHSCYVRDVDGVELLKEVETCCFTYRRFTRREKDCFMSKGIKQSPWEMLLLKLDIYAAGSESRPPMLNKENYVPWSSRFLCFFFFSSIAMQTSGSDISNLLAVATTFTGSGNLYCQEMITSQLLYLRGSSYETLFVLSSSNRGRLLRFLI</sequence>
<gene>
    <name evidence="3" type="ORF">Tci_046510</name>
</gene>